<dbReference type="InterPro" id="IPR036388">
    <property type="entry name" value="WH-like_DNA-bd_sf"/>
</dbReference>
<comment type="caution">
    <text evidence="5">The sequence shown here is derived from an EMBL/GenBank/DDBJ whole genome shotgun (WGS) entry which is preliminary data.</text>
</comment>
<reference evidence="6" key="1">
    <citation type="journal article" date="2019" name="Int. J. Syst. Evol. Microbiol.">
        <title>The Global Catalogue of Microorganisms (GCM) 10K type strain sequencing project: providing services to taxonomists for standard genome sequencing and annotation.</title>
        <authorList>
            <consortium name="The Broad Institute Genomics Platform"/>
            <consortium name="The Broad Institute Genome Sequencing Center for Infectious Disease"/>
            <person name="Wu L."/>
            <person name="Ma J."/>
        </authorList>
    </citation>
    <scope>NUCLEOTIDE SEQUENCE [LARGE SCALE GENOMIC DNA]</scope>
    <source>
        <strain evidence="6">KCTC 42964</strain>
    </source>
</reference>
<gene>
    <name evidence="5" type="ORF">ACFOGJ_21785</name>
</gene>
<keyword evidence="6" id="KW-1185">Reference proteome</keyword>
<dbReference type="PROSITE" id="PS50995">
    <property type="entry name" value="HTH_MARR_2"/>
    <property type="match status" value="1"/>
</dbReference>
<accession>A0ABV7L5L7</accession>
<evidence type="ECO:0000313" key="5">
    <source>
        <dbReference type="EMBL" id="MFC3229897.1"/>
    </source>
</evidence>
<dbReference type="InterPro" id="IPR000835">
    <property type="entry name" value="HTH_MarR-typ"/>
</dbReference>
<dbReference type="PROSITE" id="PS01117">
    <property type="entry name" value="HTH_MARR_1"/>
    <property type="match status" value="1"/>
</dbReference>
<evidence type="ECO:0000256" key="3">
    <source>
        <dbReference type="ARBA" id="ARBA00023163"/>
    </source>
</evidence>
<evidence type="ECO:0000256" key="2">
    <source>
        <dbReference type="ARBA" id="ARBA00023125"/>
    </source>
</evidence>
<organism evidence="5 6">
    <name type="scientific">Marinibaculum pumilum</name>
    <dbReference type="NCBI Taxonomy" id="1766165"/>
    <lineage>
        <taxon>Bacteria</taxon>
        <taxon>Pseudomonadati</taxon>
        <taxon>Pseudomonadota</taxon>
        <taxon>Alphaproteobacteria</taxon>
        <taxon>Rhodospirillales</taxon>
        <taxon>Rhodospirillaceae</taxon>
        <taxon>Marinibaculum</taxon>
    </lineage>
</organism>
<dbReference type="InterPro" id="IPR036390">
    <property type="entry name" value="WH_DNA-bd_sf"/>
</dbReference>
<name>A0ABV7L5L7_9PROT</name>
<keyword evidence="1" id="KW-0805">Transcription regulation</keyword>
<dbReference type="PANTHER" id="PTHR35790">
    <property type="entry name" value="HTH-TYPE TRANSCRIPTIONAL REGULATOR PCHR"/>
    <property type="match status" value="1"/>
</dbReference>
<sequence>MDLPEIFDRTVMPLTYRLGYLVNYYREPLMRDIEGRFGLIRPEWTVLLCLSAQQGLTASDICDMTGHLRAAVSRGVGLLEKKGLIERVGDESDGRRLRLFLTGRGREVFARIEPLLQAREDALLARLSAAERERLRRQLDHLCERVRALD</sequence>
<evidence type="ECO:0000259" key="4">
    <source>
        <dbReference type="PROSITE" id="PS50995"/>
    </source>
</evidence>
<dbReference type="SMART" id="SM00347">
    <property type="entry name" value="HTH_MARR"/>
    <property type="match status" value="1"/>
</dbReference>
<protein>
    <submittedName>
        <fullName evidence="5">MarR family winged helix-turn-helix transcriptional regulator</fullName>
    </submittedName>
</protein>
<dbReference type="Proteomes" id="UP001595528">
    <property type="component" value="Unassembled WGS sequence"/>
</dbReference>
<dbReference type="Pfam" id="PF12802">
    <property type="entry name" value="MarR_2"/>
    <property type="match status" value="1"/>
</dbReference>
<keyword evidence="3" id="KW-0804">Transcription</keyword>
<dbReference type="Gene3D" id="1.10.10.10">
    <property type="entry name" value="Winged helix-like DNA-binding domain superfamily/Winged helix DNA-binding domain"/>
    <property type="match status" value="1"/>
</dbReference>
<dbReference type="PANTHER" id="PTHR35790:SF4">
    <property type="entry name" value="HTH-TYPE TRANSCRIPTIONAL REGULATOR PCHR"/>
    <property type="match status" value="1"/>
</dbReference>
<dbReference type="RefSeq" id="WP_379904534.1">
    <property type="nucleotide sequence ID" value="NZ_JBHRTR010000034.1"/>
</dbReference>
<keyword evidence="2" id="KW-0238">DNA-binding</keyword>
<dbReference type="InterPro" id="IPR023187">
    <property type="entry name" value="Tscrpt_reg_MarR-type_CS"/>
</dbReference>
<dbReference type="PRINTS" id="PR00598">
    <property type="entry name" value="HTHMARR"/>
</dbReference>
<proteinExistence type="predicted"/>
<evidence type="ECO:0000313" key="6">
    <source>
        <dbReference type="Proteomes" id="UP001595528"/>
    </source>
</evidence>
<dbReference type="SUPFAM" id="SSF46785">
    <property type="entry name" value="Winged helix' DNA-binding domain"/>
    <property type="match status" value="1"/>
</dbReference>
<evidence type="ECO:0000256" key="1">
    <source>
        <dbReference type="ARBA" id="ARBA00023015"/>
    </source>
</evidence>
<feature type="domain" description="HTH marR-type" evidence="4">
    <location>
        <begin position="11"/>
        <end position="144"/>
    </location>
</feature>
<dbReference type="InterPro" id="IPR052067">
    <property type="entry name" value="Metal_resp_HTH_trans_reg"/>
</dbReference>
<dbReference type="EMBL" id="JBHRTR010000034">
    <property type="protein sequence ID" value="MFC3229897.1"/>
    <property type="molecule type" value="Genomic_DNA"/>
</dbReference>